<evidence type="ECO:0000313" key="4">
    <source>
        <dbReference type="EMBL" id="OAO12806.1"/>
    </source>
</evidence>
<gene>
    <name evidence="4" type="ORF">AV274_5531</name>
</gene>
<dbReference type="OrthoDB" id="10686788at2759"/>
<feature type="repeat" description="TPR" evidence="3">
    <location>
        <begin position="326"/>
        <end position="359"/>
    </location>
</feature>
<dbReference type="AlphaFoldDB" id="A0A196S8X4"/>
<dbReference type="SUPFAM" id="SSF48452">
    <property type="entry name" value="TPR-like"/>
    <property type="match status" value="1"/>
</dbReference>
<keyword evidence="2 3" id="KW-0802">TPR repeat</keyword>
<proteinExistence type="predicted"/>
<comment type="caution">
    <text evidence="4">The sequence shown here is derived from an EMBL/GenBank/DDBJ whole genome shotgun (WGS) entry which is preliminary data.</text>
</comment>
<dbReference type="EMBL" id="LXWW01000511">
    <property type="protein sequence ID" value="OAO12806.1"/>
    <property type="molecule type" value="Genomic_DNA"/>
</dbReference>
<keyword evidence="1" id="KW-0677">Repeat</keyword>
<organism evidence="4 5">
    <name type="scientific">Blastocystis sp. subtype 1 (strain ATCC 50177 / NandII)</name>
    <dbReference type="NCBI Taxonomy" id="478820"/>
    <lineage>
        <taxon>Eukaryota</taxon>
        <taxon>Sar</taxon>
        <taxon>Stramenopiles</taxon>
        <taxon>Bigyra</taxon>
        <taxon>Opalozoa</taxon>
        <taxon>Opalinata</taxon>
        <taxon>Blastocystidae</taxon>
        <taxon>Blastocystis</taxon>
    </lineage>
</organism>
<reference evidence="4 5" key="1">
    <citation type="submission" date="2016-05" db="EMBL/GenBank/DDBJ databases">
        <title>Nuclear genome of Blastocystis sp. subtype 1 NandII.</title>
        <authorList>
            <person name="Gentekaki E."/>
            <person name="Curtis B."/>
            <person name="Stairs C."/>
            <person name="Eme L."/>
            <person name="Herman E."/>
            <person name="Klimes V."/>
            <person name="Arias M.C."/>
            <person name="Elias M."/>
            <person name="Hilliou F."/>
            <person name="Klute M."/>
            <person name="Malik S.-B."/>
            <person name="Pightling A."/>
            <person name="Rachubinski R."/>
            <person name="Salas D."/>
            <person name="Schlacht A."/>
            <person name="Suga H."/>
            <person name="Archibald J."/>
            <person name="Ball S.G."/>
            <person name="Clark G."/>
            <person name="Dacks J."/>
            <person name="Van Der Giezen M."/>
            <person name="Tsaousis A."/>
            <person name="Roger A."/>
        </authorList>
    </citation>
    <scope>NUCLEOTIDE SEQUENCE [LARGE SCALE GENOMIC DNA]</scope>
    <source>
        <strain evidence="5">ATCC 50177 / NandII</strain>
    </source>
</reference>
<dbReference type="InterPro" id="IPR013105">
    <property type="entry name" value="TPR_2"/>
</dbReference>
<dbReference type="PROSITE" id="PS50005">
    <property type="entry name" value="TPR"/>
    <property type="match status" value="1"/>
</dbReference>
<dbReference type="Proteomes" id="UP000078348">
    <property type="component" value="Unassembled WGS sequence"/>
</dbReference>
<name>A0A196S8X4_BLAHN</name>
<evidence type="ECO:0000256" key="1">
    <source>
        <dbReference type="ARBA" id="ARBA00022737"/>
    </source>
</evidence>
<evidence type="ECO:0000313" key="5">
    <source>
        <dbReference type="Proteomes" id="UP000078348"/>
    </source>
</evidence>
<accession>A0A196S8X4</accession>
<protein>
    <submittedName>
        <fullName evidence="4">Uncharacterized protein</fullName>
    </submittedName>
</protein>
<dbReference type="InterPro" id="IPR011990">
    <property type="entry name" value="TPR-like_helical_dom_sf"/>
</dbReference>
<dbReference type="SMART" id="SM00028">
    <property type="entry name" value="TPR"/>
    <property type="match status" value="2"/>
</dbReference>
<evidence type="ECO:0000256" key="2">
    <source>
        <dbReference type="ARBA" id="ARBA00022803"/>
    </source>
</evidence>
<evidence type="ECO:0000256" key="3">
    <source>
        <dbReference type="PROSITE-ProRule" id="PRU00339"/>
    </source>
</evidence>
<sequence>MGARLDDTTAFLHYIRGDPSLYSQLLRSEDVNSNCRAVSVNAILEKASLDDKADWSEAITALTSLLSNKQSNAYLTNIAPPSQKKDRFTDLILYFDIIILYRHSNTLDISQCLVESMLNELEESEYTARICFLILYCEVLFDECLANGESTEWVQGSLHPLLSEIQSLLAKRAFPPVTKQVLLYRYHLITSILMIISGNVKGLKKSIVGVTANQFPSLLEYDTRIEEEMAAIRQNDPFDSTQLVLSQYAQNNSFFVNHQLLKSYLEFNRGNYQKIVSFCCNGSPDDVTRLSLLGSSQFALGHFSLALLYYQQILHIHPAFDRSLYGGLYRNLGILHYALGDFAAARGCLQRALSCLPQNAWFWFYYTEVLAKSLPRHASREHLGELQMALRTALQLKATEELHLDCLTRLAWAKLQLADFAGVCALCDQVEAIAKGCVPRCQRVHLFRAEAHVGCGEVKKALEEVDPETQPLLYPEWIVRAVKEKKVGEAVQYSADSLCEAMLVDSVVLAIRLQDVEKAAILSEVCWKAFPSPKNRQRYKYALLLSGRGGEIRQLER</sequence>
<dbReference type="Gene3D" id="1.25.40.10">
    <property type="entry name" value="Tetratricopeptide repeat domain"/>
    <property type="match status" value="1"/>
</dbReference>
<keyword evidence="5" id="KW-1185">Reference proteome</keyword>
<dbReference type="InterPro" id="IPR019734">
    <property type="entry name" value="TPR_rpt"/>
</dbReference>
<dbReference type="Pfam" id="PF07719">
    <property type="entry name" value="TPR_2"/>
    <property type="match status" value="1"/>
</dbReference>